<organism evidence="1 2">
    <name type="scientific">Ophiocordyceps unilateralis</name>
    <name type="common">Zombie-ant fungus</name>
    <name type="synonym">Torrubia unilateralis</name>
    <dbReference type="NCBI Taxonomy" id="268505"/>
    <lineage>
        <taxon>Eukaryota</taxon>
        <taxon>Fungi</taxon>
        <taxon>Dikarya</taxon>
        <taxon>Ascomycota</taxon>
        <taxon>Pezizomycotina</taxon>
        <taxon>Sordariomycetes</taxon>
        <taxon>Hypocreomycetidae</taxon>
        <taxon>Hypocreales</taxon>
        <taxon>Ophiocordycipitaceae</taxon>
        <taxon>Ophiocordyceps</taxon>
    </lineage>
</organism>
<evidence type="ECO:0000313" key="1">
    <source>
        <dbReference type="EMBL" id="PFH55041.1"/>
    </source>
</evidence>
<dbReference type="AlphaFoldDB" id="A0A2A9P243"/>
<gene>
    <name evidence="1" type="ORF">XA68_10937</name>
</gene>
<reference evidence="1 2" key="1">
    <citation type="journal article" date="2015" name="BMC Genomics">
        <title>Gene expression during zombie ant biting behavior reflects the complexity underlying fungal parasitic behavioral manipulation.</title>
        <authorList>
            <person name="de Bekker C."/>
            <person name="Ohm R.A."/>
            <person name="Loreto R.G."/>
            <person name="Sebastian A."/>
            <person name="Albert I."/>
            <person name="Merrow M."/>
            <person name="Brachmann A."/>
            <person name="Hughes D.P."/>
        </authorList>
    </citation>
    <scope>NUCLEOTIDE SEQUENCE [LARGE SCALE GENOMIC DNA]</scope>
    <source>
        <strain evidence="1 2">SC16a</strain>
    </source>
</reference>
<sequence>MSAAWMERWERLTREARTRRPRRDPVPADMLSPVNATKAALRPHEGLYKHESAALIQLRTGKIGLNEFLFQRGVPEVPSPLCRCGEGRETVSHIFLSCPLIRIASEQLTPRPRTVLDLAISLGHRMRAGAFVRWFLTHRPIPHFVLATSLAREWLNGDPDTTRSRPAHPTCE</sequence>
<comment type="caution">
    <text evidence="1">The sequence shown here is derived from an EMBL/GenBank/DDBJ whole genome shotgun (WGS) entry which is preliminary data.</text>
</comment>
<dbReference type="EMBL" id="LAZP02001283">
    <property type="protein sequence ID" value="PFH55041.1"/>
    <property type="molecule type" value="Genomic_DNA"/>
</dbReference>
<keyword evidence="2" id="KW-1185">Reference proteome</keyword>
<name>A0A2A9P243_OPHUN</name>
<reference evidence="1 2" key="2">
    <citation type="journal article" date="2017" name="Sci. Rep.">
        <title>Ant-infecting Ophiocordyceps genomes reveal a high diversity of potential behavioral manipulation genes and a possible major role for enterotoxins.</title>
        <authorList>
            <person name="de Bekker C."/>
            <person name="Ohm R.A."/>
            <person name="Evans H.C."/>
            <person name="Brachmann A."/>
            <person name="Hughes D.P."/>
        </authorList>
    </citation>
    <scope>NUCLEOTIDE SEQUENCE [LARGE SCALE GENOMIC DNA]</scope>
    <source>
        <strain evidence="1 2">SC16a</strain>
    </source>
</reference>
<proteinExistence type="predicted"/>
<dbReference type="OrthoDB" id="5082906at2759"/>
<accession>A0A2A9P243</accession>
<protein>
    <recommendedName>
        <fullName evidence="3">Reverse transcriptase zinc-binding domain-containing protein</fullName>
    </recommendedName>
</protein>
<dbReference type="STRING" id="268505.A0A2A9P243"/>
<dbReference type="Proteomes" id="UP000037136">
    <property type="component" value="Unassembled WGS sequence"/>
</dbReference>
<evidence type="ECO:0008006" key="3">
    <source>
        <dbReference type="Google" id="ProtNLM"/>
    </source>
</evidence>
<evidence type="ECO:0000313" key="2">
    <source>
        <dbReference type="Proteomes" id="UP000037136"/>
    </source>
</evidence>